<dbReference type="PRINTS" id="PR01185">
    <property type="entry name" value="INTEGRINA"/>
</dbReference>
<evidence type="ECO:0000256" key="1">
    <source>
        <dbReference type="ARBA" id="ARBA00022729"/>
    </source>
</evidence>
<dbReference type="GO" id="GO:0007155">
    <property type="term" value="P:cell adhesion"/>
    <property type="evidence" value="ECO:0007669"/>
    <property type="project" value="InterPro"/>
</dbReference>
<keyword evidence="4" id="KW-0325">Glycoprotein</keyword>
<gene>
    <name evidence="7" type="ORF">DX908_10145</name>
</gene>
<dbReference type="InterPro" id="IPR000413">
    <property type="entry name" value="Integrin_alpha"/>
</dbReference>
<dbReference type="Pfam" id="PF17963">
    <property type="entry name" value="Big_9"/>
    <property type="match status" value="1"/>
</dbReference>
<accession>A0A371RJG7</accession>
<feature type="domain" description="RapA2 cadherin-like" evidence="6">
    <location>
        <begin position="786"/>
        <end position="870"/>
    </location>
</feature>
<dbReference type="SMART" id="SM00191">
    <property type="entry name" value="Int_alpha"/>
    <property type="match status" value="13"/>
</dbReference>
<evidence type="ECO:0000256" key="3">
    <source>
        <dbReference type="ARBA" id="ARBA00022801"/>
    </source>
</evidence>
<dbReference type="InterPro" id="IPR013517">
    <property type="entry name" value="FG-GAP"/>
</dbReference>
<dbReference type="EMBL" id="QUQO01000001">
    <property type="protein sequence ID" value="RFB05593.1"/>
    <property type="molecule type" value="Genomic_DNA"/>
</dbReference>
<dbReference type="InterPro" id="IPR018511">
    <property type="entry name" value="Hemolysin-typ_Ca-bd_CS"/>
</dbReference>
<dbReference type="InterPro" id="IPR001343">
    <property type="entry name" value="Hemolysn_Ca-bd"/>
</dbReference>
<dbReference type="Pfam" id="PF17803">
    <property type="entry name" value="Cadherin_4"/>
    <property type="match status" value="4"/>
</dbReference>
<dbReference type="InterPro" id="IPR013519">
    <property type="entry name" value="Int_alpha_beta-p"/>
</dbReference>
<organism evidence="7 8">
    <name type="scientific">Parvularcula marina</name>
    <dbReference type="NCBI Taxonomy" id="2292771"/>
    <lineage>
        <taxon>Bacteria</taxon>
        <taxon>Pseudomonadati</taxon>
        <taxon>Pseudomonadota</taxon>
        <taxon>Alphaproteobacteria</taxon>
        <taxon>Parvularculales</taxon>
        <taxon>Parvularculaceae</taxon>
        <taxon>Parvularcula</taxon>
    </lineage>
</organism>
<evidence type="ECO:0000256" key="4">
    <source>
        <dbReference type="ARBA" id="ARBA00023180"/>
    </source>
</evidence>
<dbReference type="Gene3D" id="2.130.10.130">
    <property type="entry name" value="Integrin alpha, N-terminal"/>
    <property type="match status" value="8"/>
</dbReference>
<dbReference type="PANTHER" id="PTHR23221:SF7">
    <property type="entry name" value="PHOSPHATIDYLINOSITOL-GLYCAN-SPECIFIC PHOSPHOLIPASE D"/>
    <property type="match status" value="1"/>
</dbReference>
<dbReference type="Pfam" id="PF01839">
    <property type="entry name" value="FG-GAP"/>
    <property type="match status" value="9"/>
</dbReference>
<dbReference type="Proteomes" id="UP000264589">
    <property type="component" value="Unassembled WGS sequence"/>
</dbReference>
<dbReference type="PROSITE" id="PS51470">
    <property type="entry name" value="FG_GAP"/>
    <property type="match status" value="9"/>
</dbReference>
<sequence>MTNDREFGERGTTLFSMLAGQEDVIKNGSLSGPGGAGFVGTGPIIPSTGSGTVSVASIVPPSPVFSNASVPAGAVVQAEDDAFTLGEDDTLAGNVLDDNGSGTDAAPQGTEVFVTEVNGLAFNGTAVIETAFGGIINIDNDGNIFVDPSGGYDFLAAGEAIQETFTYTLSGANTMIDPGEFEAVVNVNNLDSETGWVILGASPDDFFGISVAGAGDVNQDGFADLIIGGYRGGSNFEGRAYIVFGGTQGNGPLTVADGSFGLNGQSGFAFAGIQGVQLMGQAVGGGGDYNGDGISDFLVASPRFDTSGTNNAGSVDVIFGGQGINNVATSGFSIFGTGPNTYAGITTANAGDLNNDGIDDVVVGAWPADPGGRLEAGEVYVVFGSQSQQGNVTVSGLTGSNGFVIQGVSAGDRAGTALASAGDFNGDGIEDLIIGATHRDVGAIENAGSAYVVFGSSSGFGGTLNLANAGFRLDGIEENDYLGRSVSSAGDINGDGIGDIAVGAFNAAQGAAAHAGAVYVVFGGQGISGTLSAGALNGTNGFTIRGFETDAQAGVSVSLAGDVNADGFDDLLIGAHLEGANDQGAAYVVFGSANGFGSSINLNGLDGTNGFKISGAPGEGYLGWAVAGVGDVNGDQVDDIAVSAFGLNDDTGAVFVIYGRGTPVDGESTATVTVTFQGENDPVVANDDSFTVTEDGGRVDLEESFLTNDVDPDTSDTLTVVSVNGQTIVGTDITLTTEGGGTLTVFLDGTYDYTPSSSAQSLTGGESITDFFTYTVTDGTVTSGQATVSLVVTGIDDAPSANDETFTTDEDLAVIDSFSGAGNLLDNDFDPEGEDLIITAVEGSAANVGSTITLASGGTLNIQSDGSILYFPPSGVDSLAAGEQFVDTATYTVSDGTLESTATVTLVTTGVNDPVSATNDSFALFENDPGLSGTANVLDNDFDVDASDTITVAEFDGDPIPVGGSVTMTSGFGSQVTLFADGTFQYVPGSGFDSLMPGETQDDTFTYLITDGDTTSTASITVTVSGEDDAPVTLTDNFVLFEDDGSLFAFSSGSANVLDNDSDPEGGSLTVTELNGNPTFSGMAGATSADGADIFITSSGVVDYFIPASYQSLDDGESMMDSFTYTVSDGNTSVVETVNIIVNGSNDAPIAADDTATAFAMYPGPSITALANGQFSFVQSGFSGGGAVYGVFEAEDLNGDGAIDLSEVTAFEAAFTGGDMVGAFNLDLSGLQYLVFDLDGTLGDGTSGAAGAEGIIWIGATEQYISGTSFLSASMPGLVDDGQESDQSTEFATADSAKNVLDNDTDVDTSDTLTVSEVEGVAGNVGTQITLSSGALLTMNADGTYSYDPNGAFDSLPQGQTATETITYTVTDGDVTDTAQLTITIEGTLDGVVANDDFFTAAGGASTFSADVNDDDVPMDTPVSGVNGQDVGTGTTITLTSGATLTINPDGTFNYQSPGYFSNAGLDVTIYDSFSYRLDDGTVSNGDQPKEPVTAQTSANPDGDPFLFANEAYAYFGASVAGIGDINGDGIDDIAITAPRSSNGSYFNAGKVYVVFGRTDENNALDLDALDGTDGFVLTGETSIGIIGASISKLGDVNGDGIDDFGVGSGVYGDGIYGNKVAYVIYGRDTTQGDSFSATELVENLDSTTTGFAIYNENSYAGFGTVVSGAGDVNGDGFADILISSPGDDGQGSGGSYGGQGRAYVVLGTDQARASFGSVQDEISANQAFSVYGYSNSTNYGFSRTASGAGDINGDGFDDIIIGASYSSSVGAITYVIFGSNSLAGTDVDATAVDGTNGFLIDATGVSTGLGRSVATAGDFNGDGIADVMVSDSGFSNGLGYNSGATFIIFGKDSTQGDNFAATVTPQSLDGTDGLKIFGATDDYGFGFNIFSLGDVNGDGFDDISIGTGYSQAGGRAYVIFGTDNGFGGELHAFNINGHNGTIFETPEGAPKFVVAGDINGDGFVDGIIGNQTGQGVSGYNDAYDGVVYVILGDADVGNDPASASVYIALTPNPASAITFGQMTAAGDFSGTDFDDMIEGSSGSDTINGMSGDDTINGMGGDDVIIGGDGSDLIIGGDGNNLLIGDNGGVIPVSLLTTLDNSGTPPPPVTPDLKGGVVDAGPAYGSVDPWVNWGTQKGDVIDRGPVSGFDPSLEPDFVYSDGASSYGYDTPSSDDPFAVGPVSGVVVVAQSSYAPDLAGDLPRGQVFGSQSFYDGPDMPSWMVEHTMWEAPGFDYDFLLVSGEEPGPAIAGLPEVDGPVQTVIEEPGLVDIVTILAGGGPVHIPDPLEDVHF</sequence>
<comment type="caution">
    <text evidence="7">The sequence shown here is derived from an EMBL/GenBank/DDBJ whole genome shotgun (WGS) entry which is preliminary data.</text>
</comment>
<dbReference type="Pfam" id="PF00353">
    <property type="entry name" value="HemolysinCabind"/>
    <property type="match status" value="1"/>
</dbReference>
<feature type="domain" description="RapA2 cadherin-like" evidence="6">
    <location>
        <begin position="902"/>
        <end position="986"/>
    </location>
</feature>
<name>A0A371RJG7_9PROT</name>
<evidence type="ECO:0000313" key="7">
    <source>
        <dbReference type="EMBL" id="RFB05593.1"/>
    </source>
</evidence>
<dbReference type="InParanoid" id="A0A371RJG7"/>
<feature type="region of interest" description="Disordered" evidence="5">
    <location>
        <begin position="1481"/>
        <end position="1501"/>
    </location>
</feature>
<dbReference type="InterPro" id="IPR040853">
    <property type="entry name" value="RapA2_cadherin-like"/>
</dbReference>
<evidence type="ECO:0000256" key="5">
    <source>
        <dbReference type="SAM" id="MobiDB-lite"/>
    </source>
</evidence>
<dbReference type="GO" id="GO:0005509">
    <property type="term" value="F:calcium ion binding"/>
    <property type="evidence" value="ECO:0007669"/>
    <property type="project" value="InterPro"/>
</dbReference>
<evidence type="ECO:0000259" key="6">
    <source>
        <dbReference type="Pfam" id="PF17803"/>
    </source>
</evidence>
<keyword evidence="2" id="KW-0677">Repeat</keyword>
<evidence type="ECO:0000313" key="8">
    <source>
        <dbReference type="Proteomes" id="UP000264589"/>
    </source>
</evidence>
<feature type="domain" description="RapA2 cadherin-like" evidence="6">
    <location>
        <begin position="670"/>
        <end position="753"/>
    </location>
</feature>
<dbReference type="GO" id="GO:0016787">
    <property type="term" value="F:hydrolase activity"/>
    <property type="evidence" value="ECO:0007669"/>
    <property type="project" value="UniProtKB-KW"/>
</dbReference>
<dbReference type="GO" id="GO:0008305">
    <property type="term" value="C:integrin complex"/>
    <property type="evidence" value="ECO:0007669"/>
    <property type="project" value="InterPro"/>
</dbReference>
<dbReference type="InterPro" id="IPR028994">
    <property type="entry name" value="Integrin_alpha_N"/>
</dbReference>
<keyword evidence="3" id="KW-0378">Hydrolase</keyword>
<proteinExistence type="predicted"/>
<reference evidence="7 8" key="1">
    <citation type="submission" date="2018-08" db="EMBL/GenBank/DDBJ databases">
        <title>Parvularcula sp. SM1705, isolated from surface water of the South Sea China.</title>
        <authorList>
            <person name="Sun L."/>
        </authorList>
    </citation>
    <scope>NUCLEOTIDE SEQUENCE [LARGE SCALE GENOMIC DNA]</scope>
    <source>
        <strain evidence="7 8">SM1705</strain>
    </source>
</reference>
<dbReference type="PROSITE" id="PS00330">
    <property type="entry name" value="HEMOLYSIN_CALCIUM"/>
    <property type="match status" value="1"/>
</dbReference>
<evidence type="ECO:0000256" key="2">
    <source>
        <dbReference type="ARBA" id="ARBA00022737"/>
    </source>
</evidence>
<dbReference type="InterPro" id="IPR010221">
    <property type="entry name" value="VCBS_dom"/>
</dbReference>
<dbReference type="PROSITE" id="PS00018">
    <property type="entry name" value="EF_HAND_1"/>
    <property type="match status" value="2"/>
</dbReference>
<dbReference type="RefSeq" id="WP_116392226.1">
    <property type="nucleotide sequence ID" value="NZ_QUQO01000001.1"/>
</dbReference>
<feature type="domain" description="RapA2 cadherin-like" evidence="6">
    <location>
        <begin position="1018"/>
        <end position="1080"/>
    </location>
</feature>
<dbReference type="PANTHER" id="PTHR23221">
    <property type="entry name" value="GLYCOSYLPHOSPHATIDYLINOSITOL PHOSPHOLIPASE D"/>
    <property type="match status" value="1"/>
</dbReference>
<dbReference type="SUPFAM" id="SSF69318">
    <property type="entry name" value="Integrin alpha N-terminal domain"/>
    <property type="match status" value="4"/>
</dbReference>
<keyword evidence="1" id="KW-0732">Signal</keyword>
<dbReference type="OrthoDB" id="9342475at2"/>
<dbReference type="InterPro" id="IPR018247">
    <property type="entry name" value="EF_Hand_1_Ca_BS"/>
</dbReference>
<keyword evidence="8" id="KW-1185">Reference proteome</keyword>
<dbReference type="NCBIfam" id="TIGR01965">
    <property type="entry name" value="VCBS_repeat"/>
    <property type="match status" value="5"/>
</dbReference>
<protein>
    <recommendedName>
        <fullName evidence="6">RapA2 cadherin-like domain-containing protein</fullName>
    </recommendedName>
</protein>